<proteinExistence type="predicted"/>
<organism evidence="1 2">
    <name type="scientific">Akanthomyces muscarius</name>
    <name type="common">Entomopathogenic fungus</name>
    <name type="synonym">Lecanicillium muscarium</name>
    <dbReference type="NCBI Taxonomy" id="2231603"/>
    <lineage>
        <taxon>Eukaryota</taxon>
        <taxon>Fungi</taxon>
        <taxon>Dikarya</taxon>
        <taxon>Ascomycota</taxon>
        <taxon>Pezizomycotina</taxon>
        <taxon>Sordariomycetes</taxon>
        <taxon>Hypocreomycetidae</taxon>
        <taxon>Hypocreales</taxon>
        <taxon>Cordycipitaceae</taxon>
        <taxon>Akanthomyces</taxon>
    </lineage>
</organism>
<protein>
    <submittedName>
        <fullName evidence="1">Uncharacterized protein</fullName>
    </submittedName>
</protein>
<dbReference type="Proteomes" id="UP001144673">
    <property type="component" value="Chromosome 1"/>
</dbReference>
<name>A0A9W8US04_AKAMU</name>
<dbReference type="RefSeq" id="XP_056058514.1">
    <property type="nucleotide sequence ID" value="XM_056203014.1"/>
</dbReference>
<dbReference type="EMBL" id="JAJHUN010000001">
    <property type="protein sequence ID" value="KAJ4163599.1"/>
    <property type="molecule type" value="Genomic_DNA"/>
</dbReference>
<accession>A0A9W8US04</accession>
<evidence type="ECO:0000313" key="1">
    <source>
        <dbReference type="EMBL" id="KAJ4163599.1"/>
    </source>
</evidence>
<dbReference type="AlphaFoldDB" id="A0A9W8US04"/>
<evidence type="ECO:0000313" key="2">
    <source>
        <dbReference type="Proteomes" id="UP001144673"/>
    </source>
</evidence>
<reference evidence="1" key="1">
    <citation type="journal article" date="2023" name="Access Microbiol">
        <title>De-novo genome assembly for Akanthomyces muscarius, a biocontrol agent of insect agricultural pests.</title>
        <authorList>
            <person name="Erdos Z."/>
            <person name="Studholme D.J."/>
            <person name="Raymond B."/>
            <person name="Sharma M."/>
        </authorList>
    </citation>
    <scope>NUCLEOTIDE SEQUENCE</scope>
    <source>
        <strain evidence="1">Ve6</strain>
    </source>
</reference>
<sequence length="276" mass="28855">MGWHSAADYKDLEGVKVDGDTLSADAGVGGQGFPEQTKGRTDVANVQTLASGWTARNEFAEPVVDLDGLSVVFEELDYVADTVSSDELGEEDGCRDAGAVGERDGAEAGIAPGGIDVAGLGFGSREELDSESSLETDHALGLVLSSSTDDTATVLELEEDTQLGPGRETVEGTRRAGTGCCGVGNRAPQASQGTAEVVNDEGIRDMRTAHWLTEVHGVVEGAAEDAAGDAAAAALAVVPWRQSAPRYQKSSADAIARRGLKENKESRYRDTAWLRT</sequence>
<comment type="caution">
    <text evidence="1">The sequence shown here is derived from an EMBL/GenBank/DDBJ whole genome shotgun (WGS) entry which is preliminary data.</text>
</comment>
<gene>
    <name evidence="1" type="ORF">LMH87_005319</name>
</gene>
<dbReference type="KEGG" id="amus:LMH87_005319"/>
<keyword evidence="2" id="KW-1185">Reference proteome</keyword>
<dbReference type="GeneID" id="80892478"/>